<dbReference type="AlphaFoldDB" id="A0A1Y0EMP8"/>
<reference evidence="1 2" key="1">
    <citation type="submission" date="2017-05" db="EMBL/GenBank/DDBJ databases">
        <authorList>
            <person name="Song R."/>
            <person name="Chenine A.L."/>
            <person name="Ruprecht R.M."/>
        </authorList>
    </citation>
    <scope>NUCLEOTIDE SEQUENCE [LARGE SCALE GENOMIC DNA]</scope>
    <source>
        <strain evidence="1 2">DSM 26136</strain>
    </source>
</reference>
<protein>
    <submittedName>
        <fullName evidence="1">Uncharacterized protein</fullName>
    </submittedName>
</protein>
<dbReference type="KEGG" id="cser:CCO03_07860"/>
<dbReference type="Gene3D" id="3.40.190.10">
    <property type="entry name" value="Periplasmic binding protein-like II"/>
    <property type="match status" value="1"/>
</dbReference>
<organism evidence="1 2">
    <name type="scientific">Comamonas serinivorans</name>
    <dbReference type="NCBI Taxonomy" id="1082851"/>
    <lineage>
        <taxon>Bacteria</taxon>
        <taxon>Pseudomonadati</taxon>
        <taxon>Pseudomonadota</taxon>
        <taxon>Betaproteobacteria</taxon>
        <taxon>Burkholderiales</taxon>
        <taxon>Comamonadaceae</taxon>
        <taxon>Comamonas</taxon>
    </lineage>
</organism>
<dbReference type="EMBL" id="CP021455">
    <property type="protein sequence ID" value="ARU04599.1"/>
    <property type="molecule type" value="Genomic_DNA"/>
</dbReference>
<gene>
    <name evidence="1" type="ORF">CCO03_07860</name>
</gene>
<sequence length="80" mass="8261">MAACAPGARPCRNAWPQGRELAPGTALDGISADVATLALAGDIDALVKHGQGLPADWQKRLPHVPETVPQRFRNGPAAAA</sequence>
<evidence type="ECO:0000313" key="2">
    <source>
        <dbReference type="Proteomes" id="UP000196138"/>
    </source>
</evidence>
<accession>A0A1Y0EMP8</accession>
<evidence type="ECO:0000313" key="1">
    <source>
        <dbReference type="EMBL" id="ARU04599.1"/>
    </source>
</evidence>
<dbReference type="Proteomes" id="UP000196138">
    <property type="component" value="Chromosome"/>
</dbReference>
<keyword evidence="2" id="KW-1185">Reference proteome</keyword>
<name>A0A1Y0EMP8_9BURK</name>
<proteinExistence type="predicted"/>